<dbReference type="PANTHER" id="PTHR31388">
    <property type="entry name" value="PEROXIDASE 72-RELATED"/>
    <property type="match status" value="1"/>
</dbReference>
<reference evidence="12" key="1">
    <citation type="submission" date="2023-12" db="EMBL/GenBank/DDBJ databases">
        <title>Genome assembly of Anisodus tanguticus.</title>
        <authorList>
            <person name="Wang Y.-J."/>
        </authorList>
    </citation>
    <scope>NUCLEOTIDE SEQUENCE</scope>
    <source>
        <strain evidence="12">KB-2021</strain>
        <tissue evidence="12">Leaf</tissue>
    </source>
</reference>
<dbReference type="InterPro" id="IPR000823">
    <property type="entry name" value="Peroxidase_pln"/>
</dbReference>
<evidence type="ECO:0000259" key="11">
    <source>
        <dbReference type="PROSITE" id="PS50873"/>
    </source>
</evidence>
<dbReference type="Proteomes" id="UP001291623">
    <property type="component" value="Unassembled WGS sequence"/>
</dbReference>
<evidence type="ECO:0000313" key="12">
    <source>
        <dbReference type="EMBL" id="KAK4373278.1"/>
    </source>
</evidence>
<dbReference type="GO" id="GO:0046872">
    <property type="term" value="F:metal ion binding"/>
    <property type="evidence" value="ECO:0007669"/>
    <property type="project" value="UniProtKB-KW"/>
</dbReference>
<organism evidence="12 13">
    <name type="scientific">Anisodus tanguticus</name>
    <dbReference type="NCBI Taxonomy" id="243964"/>
    <lineage>
        <taxon>Eukaryota</taxon>
        <taxon>Viridiplantae</taxon>
        <taxon>Streptophyta</taxon>
        <taxon>Embryophyta</taxon>
        <taxon>Tracheophyta</taxon>
        <taxon>Spermatophyta</taxon>
        <taxon>Magnoliopsida</taxon>
        <taxon>eudicotyledons</taxon>
        <taxon>Gunneridae</taxon>
        <taxon>Pentapetalae</taxon>
        <taxon>asterids</taxon>
        <taxon>lamiids</taxon>
        <taxon>Solanales</taxon>
        <taxon>Solanaceae</taxon>
        <taxon>Solanoideae</taxon>
        <taxon>Hyoscyameae</taxon>
        <taxon>Anisodus</taxon>
    </lineage>
</organism>
<dbReference type="SUPFAM" id="SSF48113">
    <property type="entry name" value="Heme-dependent peroxidases"/>
    <property type="match status" value="1"/>
</dbReference>
<gene>
    <name evidence="12" type="ORF">RND71_008662</name>
</gene>
<dbReference type="GO" id="GO:0140825">
    <property type="term" value="F:lactoperoxidase activity"/>
    <property type="evidence" value="ECO:0007669"/>
    <property type="project" value="UniProtKB-EC"/>
</dbReference>
<keyword evidence="7" id="KW-0560">Oxidoreductase</keyword>
<proteinExistence type="inferred from homology"/>
<dbReference type="Pfam" id="PF00141">
    <property type="entry name" value="peroxidase"/>
    <property type="match status" value="1"/>
</dbReference>
<dbReference type="EMBL" id="JAVYJV010000004">
    <property type="protein sequence ID" value="KAK4373278.1"/>
    <property type="molecule type" value="Genomic_DNA"/>
</dbReference>
<feature type="binding site" evidence="9">
    <location>
        <position position="41"/>
    </location>
    <ligand>
        <name>Ca(2+)</name>
        <dbReference type="ChEBI" id="CHEBI:29108"/>
        <label>1</label>
    </ligand>
</feature>
<dbReference type="PROSITE" id="PS50873">
    <property type="entry name" value="PEROXIDASE_4"/>
    <property type="match status" value="1"/>
</dbReference>
<feature type="domain" description="Plant heme peroxidase family profile" evidence="11">
    <location>
        <begin position="39"/>
        <end position="125"/>
    </location>
</feature>
<keyword evidence="13" id="KW-1185">Reference proteome</keyword>
<evidence type="ECO:0000256" key="4">
    <source>
        <dbReference type="ARBA" id="ARBA00022559"/>
    </source>
</evidence>
<dbReference type="EC" id="1.11.1.7" evidence="3"/>
<comment type="similarity">
    <text evidence="10">Belongs to the peroxidase family.</text>
</comment>
<dbReference type="PANTHER" id="PTHR31388:SF9">
    <property type="entry name" value="PEROXIDASE 11"/>
    <property type="match status" value="1"/>
</dbReference>
<evidence type="ECO:0000256" key="9">
    <source>
        <dbReference type="PIRSR" id="PIRSR600823-3"/>
    </source>
</evidence>
<evidence type="ECO:0000256" key="5">
    <source>
        <dbReference type="ARBA" id="ARBA00022617"/>
    </source>
</evidence>
<dbReference type="GO" id="GO:0004523">
    <property type="term" value="F:RNA-DNA hybrid ribonuclease activity"/>
    <property type="evidence" value="ECO:0007669"/>
    <property type="project" value="InterPro"/>
</dbReference>
<comment type="cofactor">
    <cofactor evidence="9">
        <name>Ca(2+)</name>
        <dbReference type="ChEBI" id="CHEBI:29108"/>
    </cofactor>
    <text evidence="9">Binds 2 calcium ions per subunit.</text>
</comment>
<feature type="binding site" evidence="9">
    <location>
        <position position="53"/>
    </location>
    <ligand>
        <name>Ca(2+)</name>
        <dbReference type="ChEBI" id="CHEBI:29108"/>
        <label>1</label>
    </ligand>
</feature>
<keyword evidence="5" id="KW-0349">Heme</keyword>
<evidence type="ECO:0000256" key="3">
    <source>
        <dbReference type="ARBA" id="ARBA00012313"/>
    </source>
</evidence>
<evidence type="ECO:0000256" key="1">
    <source>
        <dbReference type="ARBA" id="ARBA00000189"/>
    </source>
</evidence>
<dbReference type="GO" id="GO:0003676">
    <property type="term" value="F:nucleic acid binding"/>
    <property type="evidence" value="ECO:0007669"/>
    <property type="project" value="InterPro"/>
</dbReference>
<accession>A0AAE1SPI6</accession>
<comment type="cofactor">
    <cofactor evidence="2">
        <name>heme b</name>
        <dbReference type="ChEBI" id="CHEBI:60344"/>
    </cofactor>
</comment>
<dbReference type="GO" id="GO:0020037">
    <property type="term" value="F:heme binding"/>
    <property type="evidence" value="ECO:0007669"/>
    <property type="project" value="InterPro"/>
</dbReference>
<keyword evidence="6 9" id="KW-0479">Metal-binding</keyword>
<name>A0AAE1SPI6_9SOLA</name>
<dbReference type="AlphaFoldDB" id="A0AAE1SPI6"/>
<evidence type="ECO:0000256" key="8">
    <source>
        <dbReference type="ARBA" id="ARBA00023004"/>
    </source>
</evidence>
<comment type="caution">
    <text evidence="12">The sequence shown here is derived from an EMBL/GenBank/DDBJ whole genome shotgun (WGS) entry which is preliminary data.</text>
</comment>
<sequence>MARLGCSITLLKNSQEGSIVSHTGRKSSRFCAQILKESNGSILLEDTMTLQGEKKAENNKNSLKGFRIIDKIKNMIESECPEIVSCADILTIAARDAVLLRTFKLLNMLLNSYRQRKKEEDVGRKVMRKRLKCRICNTGISGGGGIIRDHHGHLVNAYAEPLGIMTNNMAEAVTLRTGIEWCIKDPQVPFNP</sequence>
<comment type="catalytic activity">
    <reaction evidence="1">
        <text>2 a phenolic donor + H2O2 = 2 a phenolic radical donor + 2 H2O</text>
        <dbReference type="Rhea" id="RHEA:56136"/>
        <dbReference type="ChEBI" id="CHEBI:15377"/>
        <dbReference type="ChEBI" id="CHEBI:16240"/>
        <dbReference type="ChEBI" id="CHEBI:139520"/>
        <dbReference type="ChEBI" id="CHEBI:139521"/>
        <dbReference type="EC" id="1.11.1.7"/>
    </reaction>
</comment>
<dbReference type="Gene3D" id="1.10.520.10">
    <property type="match status" value="1"/>
</dbReference>
<dbReference type="InterPro" id="IPR002016">
    <property type="entry name" value="Haem_peroxidase"/>
</dbReference>
<dbReference type="GO" id="GO:0006979">
    <property type="term" value="P:response to oxidative stress"/>
    <property type="evidence" value="ECO:0007669"/>
    <property type="project" value="InterPro"/>
</dbReference>
<evidence type="ECO:0000256" key="2">
    <source>
        <dbReference type="ARBA" id="ARBA00001970"/>
    </source>
</evidence>
<evidence type="ECO:0000256" key="10">
    <source>
        <dbReference type="RuleBase" id="RU004241"/>
    </source>
</evidence>
<keyword evidence="4" id="KW-0575">Peroxidase</keyword>
<evidence type="ECO:0000313" key="13">
    <source>
        <dbReference type="Proteomes" id="UP001291623"/>
    </source>
</evidence>
<dbReference type="InterPro" id="IPR002156">
    <property type="entry name" value="RNaseH_domain"/>
</dbReference>
<dbReference type="PRINTS" id="PR00461">
    <property type="entry name" value="PLPEROXIDASE"/>
</dbReference>
<keyword evidence="9" id="KW-0106">Calcium</keyword>
<protein>
    <recommendedName>
        <fullName evidence="3">peroxidase</fullName>
        <ecNumber evidence="3">1.11.1.7</ecNumber>
    </recommendedName>
</protein>
<dbReference type="Pfam" id="PF13456">
    <property type="entry name" value="RVT_3"/>
    <property type="match status" value="1"/>
</dbReference>
<evidence type="ECO:0000256" key="7">
    <source>
        <dbReference type="ARBA" id="ARBA00023002"/>
    </source>
</evidence>
<evidence type="ECO:0000256" key="6">
    <source>
        <dbReference type="ARBA" id="ARBA00022723"/>
    </source>
</evidence>
<keyword evidence="8" id="KW-0408">Iron</keyword>
<dbReference type="InterPro" id="IPR010255">
    <property type="entry name" value="Haem_peroxidase_sf"/>
</dbReference>